<organism evidence="1 2">
    <name type="scientific">Micromonospora sonchi</name>
    <dbReference type="NCBI Taxonomy" id="1763543"/>
    <lineage>
        <taxon>Bacteria</taxon>
        <taxon>Bacillati</taxon>
        <taxon>Actinomycetota</taxon>
        <taxon>Actinomycetes</taxon>
        <taxon>Micromonosporales</taxon>
        <taxon>Micromonosporaceae</taxon>
        <taxon>Micromonospora</taxon>
    </lineage>
</organism>
<dbReference type="EMBL" id="BMNB01000056">
    <property type="protein sequence ID" value="GGM67135.1"/>
    <property type="molecule type" value="Genomic_DNA"/>
</dbReference>
<gene>
    <name evidence="1" type="ORF">GCM10011608_60570</name>
</gene>
<comment type="caution">
    <text evidence="1">The sequence shown here is derived from an EMBL/GenBank/DDBJ whole genome shotgun (WGS) entry which is preliminary data.</text>
</comment>
<dbReference type="InterPro" id="IPR007438">
    <property type="entry name" value="DUF488"/>
</dbReference>
<reference evidence="1" key="2">
    <citation type="submission" date="2020-09" db="EMBL/GenBank/DDBJ databases">
        <authorList>
            <person name="Sun Q."/>
            <person name="Zhou Y."/>
        </authorList>
    </citation>
    <scope>NUCLEOTIDE SEQUENCE</scope>
    <source>
        <strain evidence="1">CGMCC 4.7312</strain>
    </source>
</reference>
<evidence type="ECO:0008006" key="3">
    <source>
        <dbReference type="Google" id="ProtNLM"/>
    </source>
</evidence>
<dbReference type="PANTHER" id="PTHR39337:SF1">
    <property type="entry name" value="BLR5642 PROTEIN"/>
    <property type="match status" value="1"/>
</dbReference>
<evidence type="ECO:0000313" key="2">
    <source>
        <dbReference type="Proteomes" id="UP000608890"/>
    </source>
</evidence>
<dbReference type="PANTHER" id="PTHR39337">
    <property type="entry name" value="BLR5642 PROTEIN"/>
    <property type="match status" value="1"/>
</dbReference>
<dbReference type="PIRSF" id="PIRSF024492">
    <property type="entry name" value="UCP024492"/>
    <property type="match status" value="1"/>
</dbReference>
<dbReference type="AlphaFoldDB" id="A0A917X509"/>
<dbReference type="Proteomes" id="UP000608890">
    <property type="component" value="Unassembled WGS sequence"/>
</dbReference>
<accession>A0A917X509</accession>
<dbReference type="InterPro" id="IPR014519">
    <property type="entry name" value="UCP024492"/>
</dbReference>
<name>A0A917X509_9ACTN</name>
<protein>
    <recommendedName>
        <fullName evidence="3">DNA repair protein</fullName>
    </recommendedName>
</protein>
<dbReference type="Pfam" id="PF04343">
    <property type="entry name" value="DUF488"/>
    <property type="match status" value="1"/>
</dbReference>
<sequence>MTAREIWTIGHWTCPEPAFLAPLHEYDISLLADVRAQPGSRRNPQFGRDTLPRWLARAGIDYVHLPELGGRRRKQDVDPDINAGWRQPSFRNYADYTLGPQYREGIERLTALATDHRTAIMCGEPMPWRCHRLLIANTLTAQGWTVWHLIGKAEPRRHEPGMWGATPSISANGQVTYPATPSPASGVS</sequence>
<keyword evidence="2" id="KW-1185">Reference proteome</keyword>
<reference evidence="1" key="1">
    <citation type="journal article" date="2014" name="Int. J. Syst. Evol. Microbiol.">
        <title>Complete genome sequence of Corynebacterium casei LMG S-19264T (=DSM 44701T), isolated from a smear-ripened cheese.</title>
        <authorList>
            <consortium name="US DOE Joint Genome Institute (JGI-PGF)"/>
            <person name="Walter F."/>
            <person name="Albersmeier A."/>
            <person name="Kalinowski J."/>
            <person name="Ruckert C."/>
        </authorList>
    </citation>
    <scope>NUCLEOTIDE SEQUENCE</scope>
    <source>
        <strain evidence="1">CGMCC 4.7312</strain>
    </source>
</reference>
<evidence type="ECO:0000313" key="1">
    <source>
        <dbReference type="EMBL" id="GGM67135.1"/>
    </source>
</evidence>
<dbReference type="RefSeq" id="WP_189050623.1">
    <property type="nucleotide sequence ID" value="NZ_BMNB01000056.1"/>
</dbReference>
<proteinExistence type="predicted"/>